<dbReference type="PANTHER" id="PTHR36837:SF5">
    <property type="entry name" value="POLY-3-HYDROXYBUTYRATE SYNTHASE"/>
    <property type="match status" value="1"/>
</dbReference>
<keyword evidence="2" id="KW-0963">Cytoplasm</keyword>
<sequence>MSQDDRRTTDGPASDHAADPTAEHAWDENWDEFQALSENMMRVAAKSQQLVNAFVMRQQQGGGAQPTVDPYNIGGAFLDLTARMMANPAVLVENQMQLWQDYMRLLQTSALRFLGEDAEPVISPERGDRRFRSDAWTENQLFDFIKQSYLLAARCIQKSVAEVDGLDREDRRKVDFYTKQFVEALSPSNFLLTNPDVLHTTLSEKGENLVRGLEHMLADLERGGGELNIQMTDADAFEVGRNIAVSPGKVVYENAFFQLIQYAPSTEQVHDRPLLIFPPWINKFYILDLTEKKSFVRWAVAQGHTVFMVSWVNPDGSFADTTMADYMRHGHLEALRVVEAITGVRGINVIGYCVAGTLLSAALAYLDAKGEADRVNSATFLTTQVDFADAGDLSVFVDEEQLEILQEKMEAKGYLDSKAMATTFNMLRSSDLIWSFVVNNYMLGKEPFPFDLLYWNSDSTNLPKAMHLFYLDKMYQKNLLAEPGGITLDGVAIDLRTVKTPAYVQAGKEDHISPANSVYKITQLFSGPVRFMLAGSGHIAGVVNPPEANKYQYWTNTRKPPQTLDKWFEKAEEHPGSWWPDWQHWIARKAGPKVPARTPGDHPDFPAIEDAPGRYVKVKGDG</sequence>
<keyword evidence="4" id="KW-0012">Acyltransferase</keyword>
<dbReference type="GO" id="GO:0005737">
    <property type="term" value="C:cytoplasm"/>
    <property type="evidence" value="ECO:0007669"/>
    <property type="project" value="UniProtKB-SubCell"/>
</dbReference>
<proteinExistence type="predicted"/>
<evidence type="ECO:0000313" key="8">
    <source>
        <dbReference type="EMBL" id="TCP33399.1"/>
    </source>
</evidence>
<dbReference type="InterPro" id="IPR010941">
    <property type="entry name" value="PhaC_N"/>
</dbReference>
<feature type="compositionally biased region" description="Basic and acidic residues" evidence="5">
    <location>
        <begin position="16"/>
        <end position="26"/>
    </location>
</feature>
<evidence type="ECO:0000256" key="3">
    <source>
        <dbReference type="ARBA" id="ARBA00022679"/>
    </source>
</evidence>
<evidence type="ECO:0000256" key="4">
    <source>
        <dbReference type="ARBA" id="ARBA00023315"/>
    </source>
</evidence>
<dbReference type="RefSeq" id="WP_200287568.1">
    <property type="nucleotide sequence ID" value="NZ_JACIGF010000007.1"/>
</dbReference>
<gene>
    <name evidence="8" type="ORF">EV659_1079</name>
</gene>
<protein>
    <submittedName>
        <fullName evidence="8">Polyhydroxyalkanoate synthase</fullName>
    </submittedName>
</protein>
<name>A0A4R2PDV2_RHOSA</name>
<keyword evidence="9" id="KW-1185">Reference proteome</keyword>
<evidence type="ECO:0000256" key="5">
    <source>
        <dbReference type="SAM" id="MobiDB-lite"/>
    </source>
</evidence>
<evidence type="ECO:0000256" key="2">
    <source>
        <dbReference type="ARBA" id="ARBA00022490"/>
    </source>
</evidence>
<evidence type="ECO:0000313" key="9">
    <source>
        <dbReference type="Proteomes" id="UP000295399"/>
    </source>
</evidence>
<dbReference type="InterPro" id="IPR010963">
    <property type="entry name" value="PHA_synth_I"/>
</dbReference>
<dbReference type="PANTHER" id="PTHR36837">
    <property type="entry name" value="POLY(3-HYDROXYALKANOATE) POLYMERASE SUBUNIT PHAC"/>
    <property type="match status" value="1"/>
</dbReference>
<feature type="domain" description="AB hydrolase-1" evidence="6">
    <location>
        <begin position="301"/>
        <end position="544"/>
    </location>
</feature>
<dbReference type="InParanoid" id="A0A4R2PDV2"/>
<keyword evidence="3" id="KW-0808">Transferase</keyword>
<organism evidence="8 9">
    <name type="scientific">Rhodothalassium salexigens DSM 2132</name>
    <dbReference type="NCBI Taxonomy" id="1188247"/>
    <lineage>
        <taxon>Bacteria</taxon>
        <taxon>Pseudomonadati</taxon>
        <taxon>Pseudomonadota</taxon>
        <taxon>Alphaproteobacteria</taxon>
        <taxon>Rhodothalassiales</taxon>
        <taxon>Rhodothalassiaceae</taxon>
        <taxon>Rhodothalassium</taxon>
    </lineage>
</organism>
<evidence type="ECO:0000259" key="7">
    <source>
        <dbReference type="Pfam" id="PF07167"/>
    </source>
</evidence>
<dbReference type="NCBIfam" id="TIGR01838">
    <property type="entry name" value="PHA_synth_I"/>
    <property type="match status" value="1"/>
</dbReference>
<dbReference type="InterPro" id="IPR051321">
    <property type="entry name" value="PHA/PHB_synthase"/>
</dbReference>
<dbReference type="InterPro" id="IPR000073">
    <property type="entry name" value="AB_hydrolase_1"/>
</dbReference>
<comment type="subcellular location">
    <subcellularLocation>
        <location evidence="1">Cytoplasm</location>
    </subcellularLocation>
</comment>
<comment type="caution">
    <text evidence="8">The sequence shown here is derived from an EMBL/GenBank/DDBJ whole genome shotgun (WGS) entry which is preliminary data.</text>
</comment>
<feature type="domain" description="Poly-beta-hydroxybutyrate polymerase N-terminal" evidence="7">
    <location>
        <begin position="128"/>
        <end position="299"/>
    </location>
</feature>
<dbReference type="InterPro" id="IPR029058">
    <property type="entry name" value="AB_hydrolase_fold"/>
</dbReference>
<evidence type="ECO:0000256" key="1">
    <source>
        <dbReference type="ARBA" id="ARBA00004496"/>
    </source>
</evidence>
<dbReference type="GO" id="GO:0042619">
    <property type="term" value="P:poly-hydroxybutyrate biosynthetic process"/>
    <property type="evidence" value="ECO:0007669"/>
    <property type="project" value="InterPro"/>
</dbReference>
<dbReference type="Gene3D" id="3.40.50.1820">
    <property type="entry name" value="alpha/beta hydrolase"/>
    <property type="match status" value="1"/>
</dbReference>
<reference evidence="8 9" key="1">
    <citation type="submission" date="2019-03" db="EMBL/GenBank/DDBJ databases">
        <title>Genomic Encyclopedia of Type Strains, Phase IV (KMG-IV): sequencing the most valuable type-strain genomes for metagenomic binning, comparative biology and taxonomic classification.</title>
        <authorList>
            <person name="Goeker M."/>
        </authorList>
    </citation>
    <scope>NUCLEOTIDE SEQUENCE [LARGE SCALE GENOMIC DNA]</scope>
    <source>
        <strain evidence="8 9">DSM 2132</strain>
    </source>
</reference>
<dbReference type="GO" id="GO:0016746">
    <property type="term" value="F:acyltransferase activity"/>
    <property type="evidence" value="ECO:0007669"/>
    <property type="project" value="UniProtKB-KW"/>
</dbReference>
<dbReference type="Pfam" id="PF00561">
    <property type="entry name" value="Abhydrolase_1"/>
    <property type="match status" value="1"/>
</dbReference>
<feature type="region of interest" description="Disordered" evidence="5">
    <location>
        <begin position="1"/>
        <end position="26"/>
    </location>
</feature>
<dbReference type="SUPFAM" id="SSF53474">
    <property type="entry name" value="alpha/beta-Hydrolases"/>
    <property type="match status" value="1"/>
</dbReference>
<evidence type="ECO:0000259" key="6">
    <source>
        <dbReference type="Pfam" id="PF00561"/>
    </source>
</evidence>
<accession>A0A4R2PDV2</accession>
<dbReference type="EMBL" id="SLXO01000007">
    <property type="protein sequence ID" value="TCP33399.1"/>
    <property type="molecule type" value="Genomic_DNA"/>
</dbReference>
<dbReference type="AlphaFoldDB" id="A0A4R2PDV2"/>
<dbReference type="Proteomes" id="UP000295399">
    <property type="component" value="Unassembled WGS sequence"/>
</dbReference>
<dbReference type="Pfam" id="PF07167">
    <property type="entry name" value="PhaC_N"/>
    <property type="match status" value="1"/>
</dbReference>